<dbReference type="InterPro" id="IPR028082">
    <property type="entry name" value="Peripla_BP_I"/>
</dbReference>
<dbReference type="OrthoDB" id="9776955at2"/>
<keyword evidence="2" id="KW-1185">Reference proteome</keyword>
<dbReference type="Pfam" id="PF04392">
    <property type="entry name" value="ABC_sub_bind"/>
    <property type="match status" value="1"/>
</dbReference>
<proteinExistence type="predicted"/>
<sequence length="330" mass="34923">MKNRKIIIVVALIVIIGLVAVILPKTNSKSDATPSNNKEVKIGILQFVTHPALDAITKGAKDELKKEGFANAKINFYNGEADQSKLQTMSSQLVSENNDVLIGIATPAAQALANATSTVPIVMGAVTDPVGANLVKNVNKPEGNITGVSDRFPVEKELKLMKEIMPNLKTVGVLYTSSESNSKSQVESFSKAAKAEGLTGKTYAIASSNDISTTVSVAAKEVQAFYIGNDNTIASAFNNVLQITNAAKIPVFPSVDTMVEQGGLAAVSINQRELGIETGKIAAQILKGKKVSEIPVDFYDHTTPIVNTEAAKVLGITIPKTVLDNSTNDK</sequence>
<dbReference type="EMBL" id="JXJU01000002">
    <property type="protein sequence ID" value="PCS01018.1"/>
    <property type="molecule type" value="Genomic_DNA"/>
</dbReference>
<dbReference type="Proteomes" id="UP000218181">
    <property type="component" value="Unassembled WGS sequence"/>
</dbReference>
<protein>
    <submittedName>
        <fullName evidence="1">Peptide ABC transporter substrate-binding protein</fullName>
    </submittedName>
</protein>
<dbReference type="InterPro" id="IPR047776">
    <property type="entry name" value="ABC_SBP_TrpX-like"/>
</dbReference>
<accession>A0A2A5RNY8</accession>
<dbReference type="Gene3D" id="3.40.50.2300">
    <property type="match status" value="2"/>
</dbReference>
<dbReference type="InterPro" id="IPR007487">
    <property type="entry name" value="ABC_transpt-TYRBP-like"/>
</dbReference>
<dbReference type="STRING" id="1291764.GCA_001311235_01048"/>
<evidence type="ECO:0000313" key="2">
    <source>
        <dbReference type="Proteomes" id="UP000218181"/>
    </source>
</evidence>
<dbReference type="SUPFAM" id="SSF53822">
    <property type="entry name" value="Periplasmic binding protein-like I"/>
    <property type="match status" value="1"/>
</dbReference>
<gene>
    <name evidence="1" type="ORF">RT41_GL000808</name>
</gene>
<comment type="caution">
    <text evidence="1">The sequence shown here is derived from an EMBL/GenBank/DDBJ whole genome shotgun (WGS) entry which is preliminary data.</text>
</comment>
<dbReference type="PANTHER" id="PTHR35271">
    <property type="entry name" value="ABC TRANSPORTER, SUBSTRATE-BINDING LIPOPROTEIN-RELATED"/>
    <property type="match status" value="1"/>
</dbReference>
<dbReference type="PANTHER" id="PTHR35271:SF1">
    <property type="entry name" value="ABC TRANSPORTER, SUBSTRATE-BINDING LIPOPROTEIN"/>
    <property type="match status" value="1"/>
</dbReference>
<dbReference type="RefSeq" id="WP_096817242.1">
    <property type="nucleotide sequence ID" value="NZ_JXJU01000002.1"/>
</dbReference>
<evidence type="ECO:0000313" key="1">
    <source>
        <dbReference type="EMBL" id="PCS01018.1"/>
    </source>
</evidence>
<dbReference type="NCBIfam" id="NF041285">
    <property type="entry name" value="ABC_SBP_TrpX"/>
    <property type="match status" value="1"/>
</dbReference>
<dbReference type="AlphaFoldDB" id="A0A2A5RNY8"/>
<organism evidence="1 2">
    <name type="scientific">Lactococcus fujiensis JCM 16395</name>
    <dbReference type="NCBI Taxonomy" id="1291764"/>
    <lineage>
        <taxon>Bacteria</taxon>
        <taxon>Bacillati</taxon>
        <taxon>Bacillota</taxon>
        <taxon>Bacilli</taxon>
        <taxon>Lactobacillales</taxon>
        <taxon>Streptococcaceae</taxon>
        <taxon>Lactococcus</taxon>
    </lineage>
</organism>
<dbReference type="CDD" id="cd06325">
    <property type="entry name" value="PBP1_ABC_unchar_transporter"/>
    <property type="match status" value="1"/>
</dbReference>
<reference evidence="1 2" key="1">
    <citation type="submission" date="2014-12" db="EMBL/GenBank/DDBJ databases">
        <title>Draft genome sequences of 10 type strains of Lactococcus.</title>
        <authorList>
            <person name="Sun Z."/>
            <person name="Zhong Z."/>
            <person name="Liu W."/>
            <person name="Zhang W."/>
            <person name="Zhang H."/>
        </authorList>
    </citation>
    <scope>NUCLEOTIDE SEQUENCE [LARGE SCALE GENOMIC DNA]</scope>
    <source>
        <strain evidence="1 2">JCM 16395</strain>
    </source>
</reference>
<name>A0A2A5RNY8_9LACT</name>